<dbReference type="EMBL" id="CADCWJ010000212">
    <property type="protein sequence ID" value="CAA9551395.1"/>
    <property type="molecule type" value="Genomic_DNA"/>
</dbReference>
<dbReference type="AlphaFoldDB" id="A0A6J4ULP0"/>
<gene>
    <name evidence="2" type="ORF">AVDCRST_MAG87-890</name>
</gene>
<evidence type="ECO:0000313" key="2">
    <source>
        <dbReference type="EMBL" id="CAA9551395.1"/>
    </source>
</evidence>
<name>A0A6J4ULP0_9BACT</name>
<reference evidence="2" key="1">
    <citation type="submission" date="2020-02" db="EMBL/GenBank/DDBJ databases">
        <authorList>
            <person name="Meier V. D."/>
        </authorList>
    </citation>
    <scope>NUCLEOTIDE SEQUENCE</scope>
    <source>
        <strain evidence="2">AVDCRST_MAG87</strain>
    </source>
</reference>
<feature type="region of interest" description="Disordered" evidence="1">
    <location>
        <begin position="1"/>
        <end position="20"/>
    </location>
</feature>
<proteinExistence type="predicted"/>
<feature type="region of interest" description="Disordered" evidence="1">
    <location>
        <begin position="132"/>
        <end position="167"/>
    </location>
</feature>
<protein>
    <submittedName>
        <fullName evidence="2">Uncharacterized protein</fullName>
    </submittedName>
</protein>
<evidence type="ECO:0000256" key="1">
    <source>
        <dbReference type="SAM" id="MobiDB-lite"/>
    </source>
</evidence>
<feature type="compositionally biased region" description="Basic and acidic residues" evidence="1">
    <location>
        <begin position="1"/>
        <end position="19"/>
    </location>
</feature>
<accession>A0A6J4ULP0</accession>
<organism evidence="2">
    <name type="scientific">uncultured Thermomicrobiales bacterium</name>
    <dbReference type="NCBI Taxonomy" id="1645740"/>
    <lineage>
        <taxon>Bacteria</taxon>
        <taxon>Pseudomonadati</taxon>
        <taxon>Thermomicrobiota</taxon>
        <taxon>Thermomicrobia</taxon>
        <taxon>Thermomicrobiales</taxon>
        <taxon>environmental samples</taxon>
    </lineage>
</organism>
<sequence>MTERREREQGTDNESDQRLRLGAGSFLGEVLGLDDPPDNLAADLSPIKRDSNASIYTIQLDSSVGPAAFLVYAYQVRDRGGDGHTGKELFDAGLDTLEEAARKATPGPRAVAHAETDDFAFILATTPGTYRALTGGRGPTPAISLASTAAPDPPPPETTASDEPLRVRSETAQDLITSLRIANTQASDWLAAVRASERSTGSGSSLDDGTLAFTPDETELALFLLDNESIGTLLRVLNVLVSSAQTQASAVLDDDPRLHRARGE</sequence>